<organism evidence="2 3">
    <name type="scientific">Paenibacillus harenae</name>
    <dbReference type="NCBI Taxonomy" id="306543"/>
    <lineage>
        <taxon>Bacteria</taxon>
        <taxon>Bacillati</taxon>
        <taxon>Bacillota</taxon>
        <taxon>Bacilli</taxon>
        <taxon>Bacillales</taxon>
        <taxon>Paenibacillaceae</taxon>
        <taxon>Paenibacillus</taxon>
    </lineage>
</organism>
<accession>A0ABT9U3W4</accession>
<keyword evidence="1" id="KW-0732">Signal</keyword>
<feature type="chain" id="PRO_5046745135" description="DUF4367 domain-containing protein" evidence="1">
    <location>
        <begin position="23"/>
        <end position="197"/>
    </location>
</feature>
<keyword evidence="3" id="KW-1185">Reference proteome</keyword>
<evidence type="ECO:0000313" key="3">
    <source>
        <dbReference type="Proteomes" id="UP001229346"/>
    </source>
</evidence>
<protein>
    <recommendedName>
        <fullName evidence="4">DUF4367 domain-containing protein</fullName>
    </recommendedName>
</protein>
<dbReference type="EMBL" id="JAUSSU010000007">
    <property type="protein sequence ID" value="MDQ0114331.1"/>
    <property type="molecule type" value="Genomic_DNA"/>
</dbReference>
<evidence type="ECO:0008006" key="4">
    <source>
        <dbReference type="Google" id="ProtNLM"/>
    </source>
</evidence>
<dbReference type="Proteomes" id="UP001229346">
    <property type="component" value="Unassembled WGS sequence"/>
</dbReference>
<name>A0ABT9U3W4_PAEHA</name>
<evidence type="ECO:0000256" key="1">
    <source>
        <dbReference type="SAM" id="SignalP"/>
    </source>
</evidence>
<gene>
    <name evidence="2" type="ORF">J2T15_003786</name>
</gene>
<reference evidence="2 3" key="1">
    <citation type="submission" date="2023-07" db="EMBL/GenBank/DDBJ databases">
        <title>Sorghum-associated microbial communities from plants grown in Nebraska, USA.</title>
        <authorList>
            <person name="Schachtman D."/>
        </authorList>
    </citation>
    <scope>NUCLEOTIDE SEQUENCE [LARGE SCALE GENOMIC DNA]</scope>
    <source>
        <strain evidence="2 3">CC482</strain>
    </source>
</reference>
<feature type="signal peptide" evidence="1">
    <location>
        <begin position="1"/>
        <end position="22"/>
    </location>
</feature>
<proteinExistence type="predicted"/>
<dbReference type="RefSeq" id="WP_307205653.1">
    <property type="nucleotide sequence ID" value="NZ_JAUSSU010000007.1"/>
</dbReference>
<evidence type="ECO:0000313" key="2">
    <source>
        <dbReference type="EMBL" id="MDQ0114331.1"/>
    </source>
</evidence>
<sequence length="197" mass="22911">MKAKLYVLIICCLFVNASTTYANQSPNNEREPFEKMFFESGHKSVDDAVLEFEKHFNRDIELPVMLPPVTFTHVFGQCHIDTDHKINDSLRIEYVSDNRIVAAPNHYVIDIRPATQKHKEIIRKRNVIRTYELDGGIKAIYGTMFNGRINALVFERSGWQYWLCVDKRIENKVPADTLFEIANSIGLETKYKEKLLK</sequence>
<comment type="caution">
    <text evidence="2">The sequence shown here is derived from an EMBL/GenBank/DDBJ whole genome shotgun (WGS) entry which is preliminary data.</text>
</comment>